<keyword evidence="2" id="KW-1185">Reference proteome</keyword>
<reference evidence="1 2" key="1">
    <citation type="journal article" date="2022" name="DNA Res.">
        <title>Chromosomal-level genome assembly of the orchid tree Bauhinia variegata (Leguminosae; Cercidoideae) supports the allotetraploid origin hypothesis of Bauhinia.</title>
        <authorList>
            <person name="Zhong Y."/>
            <person name="Chen Y."/>
            <person name="Zheng D."/>
            <person name="Pang J."/>
            <person name="Liu Y."/>
            <person name="Luo S."/>
            <person name="Meng S."/>
            <person name="Qian L."/>
            <person name="Wei D."/>
            <person name="Dai S."/>
            <person name="Zhou R."/>
        </authorList>
    </citation>
    <scope>NUCLEOTIDE SEQUENCE [LARGE SCALE GENOMIC DNA]</scope>
    <source>
        <strain evidence="1">BV-YZ2020</strain>
    </source>
</reference>
<proteinExistence type="predicted"/>
<dbReference type="EMBL" id="CM039429">
    <property type="protein sequence ID" value="KAI4346761.1"/>
    <property type="molecule type" value="Genomic_DNA"/>
</dbReference>
<sequence>MDSFRQVEGCSSSESGWTMYIESPMEEDDSRCINDNYEYGDDIYGKNRKQKQGKKVEDAESDDSMASDASSGPIHHQDGKSRGTVASKKDKMDQGSKCSSRRNGNKKEKKQVDSRSKK</sequence>
<evidence type="ECO:0000313" key="1">
    <source>
        <dbReference type="EMBL" id="KAI4346761.1"/>
    </source>
</evidence>
<organism evidence="1 2">
    <name type="scientific">Bauhinia variegata</name>
    <name type="common">Purple orchid tree</name>
    <name type="synonym">Phanera variegata</name>
    <dbReference type="NCBI Taxonomy" id="167791"/>
    <lineage>
        <taxon>Eukaryota</taxon>
        <taxon>Viridiplantae</taxon>
        <taxon>Streptophyta</taxon>
        <taxon>Embryophyta</taxon>
        <taxon>Tracheophyta</taxon>
        <taxon>Spermatophyta</taxon>
        <taxon>Magnoliopsida</taxon>
        <taxon>eudicotyledons</taxon>
        <taxon>Gunneridae</taxon>
        <taxon>Pentapetalae</taxon>
        <taxon>rosids</taxon>
        <taxon>fabids</taxon>
        <taxon>Fabales</taxon>
        <taxon>Fabaceae</taxon>
        <taxon>Cercidoideae</taxon>
        <taxon>Cercideae</taxon>
        <taxon>Bauhiniinae</taxon>
        <taxon>Bauhinia</taxon>
    </lineage>
</organism>
<comment type="caution">
    <text evidence="1">The sequence shown here is derived from an EMBL/GenBank/DDBJ whole genome shotgun (WGS) entry which is preliminary data.</text>
</comment>
<name>A0ACB9PED0_BAUVA</name>
<protein>
    <submittedName>
        <fullName evidence="1">Uncharacterized protein</fullName>
    </submittedName>
</protein>
<dbReference type="Proteomes" id="UP000828941">
    <property type="component" value="Chromosome 4"/>
</dbReference>
<gene>
    <name evidence="1" type="ORF">L6164_007631</name>
</gene>
<evidence type="ECO:0000313" key="2">
    <source>
        <dbReference type="Proteomes" id="UP000828941"/>
    </source>
</evidence>
<accession>A0ACB9PED0</accession>